<dbReference type="Gene3D" id="3.40.50.970">
    <property type="match status" value="2"/>
</dbReference>
<evidence type="ECO:0000256" key="1">
    <source>
        <dbReference type="ARBA" id="ARBA00007812"/>
    </source>
</evidence>
<evidence type="ECO:0000256" key="3">
    <source>
        <dbReference type="RuleBase" id="RU362132"/>
    </source>
</evidence>
<accession>D5BRX3</accession>
<organism evidence="7 8">
    <name type="scientific">Puniceispirillum marinum (strain IMCC1322)</name>
    <dbReference type="NCBI Taxonomy" id="488538"/>
    <lineage>
        <taxon>Bacteria</taxon>
        <taxon>Pseudomonadati</taxon>
        <taxon>Pseudomonadota</taxon>
        <taxon>Alphaproteobacteria</taxon>
        <taxon>Candidatus Puniceispirillales</taxon>
        <taxon>Candidatus Puniceispirillaceae</taxon>
        <taxon>Candidatus Puniceispirillum</taxon>
    </lineage>
</organism>
<dbReference type="STRING" id="488538.SAR116_0777"/>
<dbReference type="PANTHER" id="PTHR18968">
    <property type="entry name" value="THIAMINE PYROPHOSPHATE ENZYMES"/>
    <property type="match status" value="1"/>
</dbReference>
<evidence type="ECO:0000313" key="8">
    <source>
        <dbReference type="Proteomes" id="UP000007460"/>
    </source>
</evidence>
<sequence>MRDGGSLLMECLITLGAKVGFGVPGESYLAVLNAMFDHQDEFRFIMARQEGGAAYMAEAWGKLTGEPGLCFVTRGPGATNASIGVHTAMQNSTPMLLFVGQVGGDMIGREAFQEIDYTAYFGSIAKWVVEIDDAARIPELISRAWITALSGRPGPVIVSLPETLLTQQVATPPCKPVRIPEPGISMSQLDAVEAMLNRADKPVIIVGGSRWHDDGVKSLCNFSMTNNLPIVAAHRFHDIIDNHHDCYAGDASVGMHSYMKSMLREADLILAINIRFGEMTTDAYQLFDSPNMKAKLIHSHVSDGELGKIYAADIPLHAGPNCFAEALSTRTLVANSKRQKWCHTARKTYLSSFKIDPQDSPVDMSVVMAVLDDVLPDDVIVTHGAGNFALWPNRFMKFGHKARLLGPQSGAMGAGVPAAIAAKAKYPDRTVLCFAGDGDFQMNGNELGTAMQENIQPIILILNNGTYGTIRMHQERTYPNRVSGTDLVNPDFVTLASAYGFYGERVASTQAFRAAFERALASPTGAVLELMIGTEAISPRATISSLREHSKT</sequence>
<feature type="domain" description="Thiamine pyrophosphate enzyme TPP-binding" evidence="5">
    <location>
        <begin position="384"/>
        <end position="529"/>
    </location>
</feature>
<reference evidence="7 8" key="1">
    <citation type="journal article" date="2010" name="J. Bacteriol.">
        <title>Complete genome sequence of "Candidatus Puniceispirillum marinum" IMCC1322, a representative of the SAR116 clade in the Alphaproteobacteria.</title>
        <authorList>
            <person name="Oh H.M."/>
            <person name="Kwon K.K."/>
            <person name="Kang I."/>
            <person name="Kang S.G."/>
            <person name="Lee J.H."/>
            <person name="Kim S.J."/>
            <person name="Cho J.C."/>
        </authorList>
    </citation>
    <scope>NUCLEOTIDE SEQUENCE [LARGE SCALE GENOMIC DNA]</scope>
    <source>
        <strain evidence="7 8">IMCC1322</strain>
    </source>
</reference>
<dbReference type="Pfam" id="PF02776">
    <property type="entry name" value="TPP_enzyme_N"/>
    <property type="match status" value="1"/>
</dbReference>
<dbReference type="GO" id="GO:0005948">
    <property type="term" value="C:acetolactate synthase complex"/>
    <property type="evidence" value="ECO:0007669"/>
    <property type="project" value="TreeGrafter"/>
</dbReference>
<evidence type="ECO:0000259" key="4">
    <source>
        <dbReference type="Pfam" id="PF00205"/>
    </source>
</evidence>
<keyword evidence="8" id="KW-1185">Reference proteome</keyword>
<dbReference type="CDD" id="cd00568">
    <property type="entry name" value="TPP_enzymes"/>
    <property type="match status" value="1"/>
</dbReference>
<dbReference type="SUPFAM" id="SSF52518">
    <property type="entry name" value="Thiamin diphosphate-binding fold (THDP-binding)"/>
    <property type="match status" value="2"/>
</dbReference>
<dbReference type="CDD" id="cd07035">
    <property type="entry name" value="TPP_PYR_POX_like"/>
    <property type="match status" value="1"/>
</dbReference>
<dbReference type="RefSeq" id="WP_013045649.1">
    <property type="nucleotide sequence ID" value="NC_014010.1"/>
</dbReference>
<feature type="domain" description="Thiamine pyrophosphate enzyme N-terminal TPP-binding" evidence="6">
    <location>
        <begin position="3"/>
        <end position="118"/>
    </location>
</feature>
<dbReference type="EMBL" id="CP001751">
    <property type="protein sequence ID" value="ADE39020.1"/>
    <property type="molecule type" value="Genomic_DNA"/>
</dbReference>
<dbReference type="InterPro" id="IPR029035">
    <property type="entry name" value="DHS-like_NAD/FAD-binding_dom"/>
</dbReference>
<dbReference type="Proteomes" id="UP000007460">
    <property type="component" value="Chromosome"/>
</dbReference>
<dbReference type="KEGG" id="apb:SAR116_0777"/>
<dbReference type="GO" id="GO:0009099">
    <property type="term" value="P:L-valine biosynthetic process"/>
    <property type="evidence" value="ECO:0007669"/>
    <property type="project" value="TreeGrafter"/>
</dbReference>
<dbReference type="HOGENOM" id="CLU_013748_3_4_5"/>
<dbReference type="InterPro" id="IPR012000">
    <property type="entry name" value="Thiamin_PyroP_enz_cen_dom"/>
</dbReference>
<dbReference type="SUPFAM" id="SSF52467">
    <property type="entry name" value="DHS-like NAD/FAD-binding domain"/>
    <property type="match status" value="1"/>
</dbReference>
<comment type="similarity">
    <text evidence="1 3">Belongs to the TPP enzyme family.</text>
</comment>
<evidence type="ECO:0000313" key="7">
    <source>
        <dbReference type="EMBL" id="ADE39020.1"/>
    </source>
</evidence>
<dbReference type="Pfam" id="PF00205">
    <property type="entry name" value="TPP_enzyme_M"/>
    <property type="match status" value="1"/>
</dbReference>
<dbReference type="PANTHER" id="PTHR18968:SF120">
    <property type="entry name" value="ACETOLACTATE SYNTHASE LARGE SUBUNIT"/>
    <property type="match status" value="1"/>
</dbReference>
<keyword evidence="2 3" id="KW-0786">Thiamine pyrophosphate</keyword>
<dbReference type="NCBIfam" id="NF006052">
    <property type="entry name" value="PRK08199.1"/>
    <property type="match status" value="1"/>
</dbReference>
<evidence type="ECO:0000259" key="6">
    <source>
        <dbReference type="Pfam" id="PF02776"/>
    </source>
</evidence>
<dbReference type="FunFam" id="3.40.50.970:FF:000007">
    <property type="entry name" value="Acetolactate synthase"/>
    <property type="match status" value="1"/>
</dbReference>
<dbReference type="EC" id="2.2.1.6" evidence="7"/>
<evidence type="ECO:0000256" key="2">
    <source>
        <dbReference type="ARBA" id="ARBA00023052"/>
    </source>
</evidence>
<dbReference type="OrthoDB" id="4494979at2"/>
<dbReference type="InterPro" id="IPR045229">
    <property type="entry name" value="TPP_enz"/>
</dbReference>
<evidence type="ECO:0000259" key="5">
    <source>
        <dbReference type="Pfam" id="PF02775"/>
    </source>
</evidence>
<dbReference type="GO" id="GO:0009097">
    <property type="term" value="P:isoleucine biosynthetic process"/>
    <property type="evidence" value="ECO:0007669"/>
    <property type="project" value="TreeGrafter"/>
</dbReference>
<proteinExistence type="inferred from homology"/>
<dbReference type="InterPro" id="IPR012001">
    <property type="entry name" value="Thiamin_PyroP_enz_TPP-bd_dom"/>
</dbReference>
<dbReference type="GO" id="GO:0050660">
    <property type="term" value="F:flavin adenine dinucleotide binding"/>
    <property type="evidence" value="ECO:0007669"/>
    <property type="project" value="TreeGrafter"/>
</dbReference>
<dbReference type="InterPro" id="IPR029061">
    <property type="entry name" value="THDP-binding"/>
</dbReference>
<protein>
    <submittedName>
        <fullName evidence="7">Acetolactate synthase II large subunit</fullName>
        <ecNumber evidence="7">2.2.1.6</ecNumber>
    </submittedName>
</protein>
<name>D5BRX3_PUNMI</name>
<dbReference type="GO" id="GO:0003984">
    <property type="term" value="F:acetolactate synthase activity"/>
    <property type="evidence" value="ECO:0007669"/>
    <property type="project" value="UniProtKB-EC"/>
</dbReference>
<gene>
    <name evidence="7" type="ordered locus">SAR116_0777</name>
</gene>
<dbReference type="Gene3D" id="3.40.50.1220">
    <property type="entry name" value="TPP-binding domain"/>
    <property type="match status" value="1"/>
</dbReference>
<dbReference type="Pfam" id="PF02775">
    <property type="entry name" value="TPP_enzyme_C"/>
    <property type="match status" value="1"/>
</dbReference>
<dbReference type="GO" id="GO:0030976">
    <property type="term" value="F:thiamine pyrophosphate binding"/>
    <property type="evidence" value="ECO:0007669"/>
    <property type="project" value="InterPro"/>
</dbReference>
<keyword evidence="7" id="KW-0808">Transferase</keyword>
<dbReference type="AlphaFoldDB" id="D5BRX3"/>
<dbReference type="eggNOG" id="COG0028">
    <property type="taxonomic scope" value="Bacteria"/>
</dbReference>
<dbReference type="InterPro" id="IPR011766">
    <property type="entry name" value="TPP_enzyme_TPP-bd"/>
</dbReference>
<dbReference type="GO" id="GO:0000287">
    <property type="term" value="F:magnesium ion binding"/>
    <property type="evidence" value="ECO:0007669"/>
    <property type="project" value="InterPro"/>
</dbReference>
<feature type="domain" description="Thiamine pyrophosphate enzyme central" evidence="4">
    <location>
        <begin position="190"/>
        <end position="327"/>
    </location>
</feature>